<dbReference type="InterPro" id="IPR001806">
    <property type="entry name" value="Small_GTPase"/>
</dbReference>
<dbReference type="GO" id="GO:0005525">
    <property type="term" value="F:GTP binding"/>
    <property type="evidence" value="ECO:0007669"/>
    <property type="project" value="InterPro"/>
</dbReference>
<dbReference type="OMA" id="NAMNGDE"/>
<evidence type="ECO:0000313" key="1">
    <source>
        <dbReference type="EMBL" id="KAF8766988.1"/>
    </source>
</evidence>
<comment type="caution">
    <text evidence="1">The sequence shown here is derived from an EMBL/GenBank/DDBJ whole genome shotgun (WGS) entry which is preliminary data.</text>
</comment>
<dbReference type="InterPro" id="IPR027417">
    <property type="entry name" value="P-loop_NTPase"/>
</dbReference>
<proteinExistence type="predicted"/>
<protein>
    <submittedName>
        <fullName evidence="1">Uncharacterized protein</fullName>
    </submittedName>
</protein>
<dbReference type="SUPFAM" id="SSF52540">
    <property type="entry name" value="P-loop containing nucleoside triphosphate hydrolases"/>
    <property type="match status" value="1"/>
</dbReference>
<dbReference type="Gene3D" id="3.40.50.300">
    <property type="entry name" value="P-loop containing nucleotide triphosphate hydrolases"/>
    <property type="match status" value="1"/>
</dbReference>
<evidence type="ECO:0000313" key="2">
    <source>
        <dbReference type="Proteomes" id="UP000807504"/>
    </source>
</evidence>
<sequence>MAVPCRCGGRITLRERPRKGIPLGVLSLRNERASREPRHRLWFSIAGQRGTGRNTLATRFNAMNGDEFMPGDVVVQNEYLFSIDLSTRPVLNETGLVHVGILIDPPPLESEFEQRPSGSIRAFIFLFDVSDYETIDEANVLFDELERDAGENIFPFIFVGNKSDRRESPDEFPVCIPYSYAETFARAFGALGYYECSALRNTGVGPILDMILRLITR</sequence>
<dbReference type="EMBL" id="JABXBU010002230">
    <property type="protein sequence ID" value="KAF8766988.1"/>
    <property type="molecule type" value="Genomic_DNA"/>
</dbReference>
<dbReference type="GO" id="GO:0003924">
    <property type="term" value="F:GTPase activity"/>
    <property type="evidence" value="ECO:0007669"/>
    <property type="project" value="InterPro"/>
</dbReference>
<gene>
    <name evidence="1" type="ORF">HNY73_020002</name>
</gene>
<keyword evidence="2" id="KW-1185">Reference proteome</keyword>
<dbReference type="Pfam" id="PF00071">
    <property type="entry name" value="Ras"/>
    <property type="match status" value="1"/>
</dbReference>
<reference evidence="1" key="2">
    <citation type="submission" date="2020-06" db="EMBL/GenBank/DDBJ databases">
        <authorList>
            <person name="Sheffer M."/>
        </authorList>
    </citation>
    <scope>NUCLEOTIDE SEQUENCE</scope>
</reference>
<reference evidence="1" key="1">
    <citation type="journal article" date="2020" name="bioRxiv">
        <title>Chromosome-level reference genome of the European wasp spider Argiope bruennichi: a resource for studies on range expansion and evolutionary adaptation.</title>
        <authorList>
            <person name="Sheffer M.M."/>
            <person name="Hoppe A."/>
            <person name="Krehenwinkel H."/>
            <person name="Uhl G."/>
            <person name="Kuss A.W."/>
            <person name="Jensen L."/>
            <person name="Jensen C."/>
            <person name="Gillespie R.G."/>
            <person name="Hoff K.J."/>
            <person name="Prost S."/>
        </authorList>
    </citation>
    <scope>NUCLEOTIDE SEQUENCE</scope>
</reference>
<organism evidence="1 2">
    <name type="scientific">Argiope bruennichi</name>
    <name type="common">Wasp spider</name>
    <name type="synonym">Aranea bruennichi</name>
    <dbReference type="NCBI Taxonomy" id="94029"/>
    <lineage>
        <taxon>Eukaryota</taxon>
        <taxon>Metazoa</taxon>
        <taxon>Ecdysozoa</taxon>
        <taxon>Arthropoda</taxon>
        <taxon>Chelicerata</taxon>
        <taxon>Arachnida</taxon>
        <taxon>Araneae</taxon>
        <taxon>Araneomorphae</taxon>
        <taxon>Entelegynae</taxon>
        <taxon>Araneoidea</taxon>
        <taxon>Araneidae</taxon>
        <taxon>Argiope</taxon>
    </lineage>
</organism>
<dbReference type="OrthoDB" id="8830751at2759"/>
<dbReference type="Proteomes" id="UP000807504">
    <property type="component" value="Unassembled WGS sequence"/>
</dbReference>
<dbReference type="CDD" id="cd00882">
    <property type="entry name" value="Ras_like_GTPase"/>
    <property type="match status" value="1"/>
</dbReference>
<dbReference type="PRINTS" id="PR00449">
    <property type="entry name" value="RASTRNSFRMNG"/>
</dbReference>
<accession>A0A8T0E6M1</accession>
<dbReference type="AlphaFoldDB" id="A0A8T0E6M1"/>
<name>A0A8T0E6M1_ARGBR</name>